<dbReference type="AlphaFoldDB" id="A0A485M316"/>
<dbReference type="PANTHER" id="PTHR30105:SF2">
    <property type="entry name" value="DIVERGENT POLYSACCHARIDE DEACETYLASE SUPERFAMILY"/>
    <property type="match status" value="1"/>
</dbReference>
<name>A0A485M316_9ZZZZ</name>
<dbReference type="CDD" id="cd10936">
    <property type="entry name" value="CE4_DAC2"/>
    <property type="match status" value="1"/>
</dbReference>
<reference evidence="1" key="1">
    <citation type="submission" date="2019-03" db="EMBL/GenBank/DDBJ databases">
        <authorList>
            <person name="Hao L."/>
        </authorList>
    </citation>
    <scope>NUCLEOTIDE SEQUENCE</scope>
</reference>
<dbReference type="InterPro" id="IPR006837">
    <property type="entry name" value="Divergent_DAC"/>
</dbReference>
<dbReference type="EMBL" id="CAADRM010000079">
    <property type="protein sequence ID" value="VFU13348.1"/>
    <property type="molecule type" value="Genomic_DNA"/>
</dbReference>
<sequence length="356" mass="39584">MKRRSKRGKNQKNILTIVIVALIIVAGAAALIIMTQGRGEGPDLTPVSTRENESHELLIKGCLFELGIAKKDVRFSGRSVDVTLHKPLSEAMLSRAFSPVKDVGDLEIESARHVRVVIDGRTWDIRFSGTPVKTARCAIIVDDMGLNLKWAKGFCAIDADLTFAVLPDRPYSEKAARYLHERGKEVLLHLPMEGNGMDPGKGAIYHDMSRSEIRAIVRHNLKSVPHVKGVNNHMGSRITTDEDIMRLVLQDIKDRGLFFVDSLTTSKSVCSALAPEIGIPVIARDVFLDNEHTDSYIVSQIDKLVKISQYYSDAVAICHPYPETLEVLAREIPRIRDQGVEIVRVSKLVYSAKRSP</sequence>
<dbReference type="Gene3D" id="3.20.20.370">
    <property type="entry name" value="Glycoside hydrolase/deacetylase"/>
    <property type="match status" value="1"/>
</dbReference>
<accession>A0A485M316</accession>
<organism evidence="1">
    <name type="scientific">anaerobic digester metagenome</name>
    <dbReference type="NCBI Taxonomy" id="1263854"/>
    <lineage>
        <taxon>unclassified sequences</taxon>
        <taxon>metagenomes</taxon>
        <taxon>ecological metagenomes</taxon>
    </lineage>
</organism>
<gene>
    <name evidence="1" type="ORF">SCFA_180036</name>
</gene>
<proteinExistence type="predicted"/>
<evidence type="ECO:0000313" key="1">
    <source>
        <dbReference type="EMBL" id="VFU13348.1"/>
    </source>
</evidence>
<dbReference type="PANTHER" id="PTHR30105">
    <property type="entry name" value="UNCHARACTERIZED YIBQ-RELATED"/>
    <property type="match status" value="1"/>
</dbReference>
<protein>
    <submittedName>
        <fullName evidence="1">Divergent polysaccharide deacetylase</fullName>
    </submittedName>
</protein>
<dbReference type="SUPFAM" id="SSF88713">
    <property type="entry name" value="Glycoside hydrolase/deacetylase"/>
    <property type="match status" value="1"/>
</dbReference>
<dbReference type="GO" id="GO:0005975">
    <property type="term" value="P:carbohydrate metabolic process"/>
    <property type="evidence" value="ECO:0007669"/>
    <property type="project" value="InterPro"/>
</dbReference>
<dbReference type="InterPro" id="IPR011330">
    <property type="entry name" value="Glyco_hydro/deAcase_b/a-brl"/>
</dbReference>
<dbReference type="Pfam" id="PF04748">
    <property type="entry name" value="Polysacc_deac_2"/>
    <property type="match status" value="1"/>
</dbReference>